<keyword evidence="2" id="KW-1185">Reference proteome</keyword>
<dbReference type="AlphaFoldDB" id="A0A194AK35"/>
<dbReference type="OrthoDB" id="5472103at2"/>
<dbReference type="EMBL" id="BDFE01000020">
    <property type="protein sequence ID" value="GAU09605.1"/>
    <property type="molecule type" value="Genomic_DNA"/>
</dbReference>
<dbReference type="Proteomes" id="UP000095200">
    <property type="component" value="Unassembled WGS sequence"/>
</dbReference>
<evidence type="ECO:0000313" key="2">
    <source>
        <dbReference type="Proteomes" id="UP000095200"/>
    </source>
</evidence>
<comment type="caution">
    <text evidence="1">The sequence shown here is derived from an EMBL/GenBank/DDBJ whole genome shotgun (WGS) entry which is preliminary data.</text>
</comment>
<proteinExistence type="predicted"/>
<accession>A0A194AK35</accession>
<sequence>MEHTIFELGLSVEAVSLYILLDHFEGSKGRVTREILLTKWNASADSFEKSLQELEMQGVVTISEQGMVATTPVSRWKAARES</sequence>
<dbReference type="RefSeq" id="WP_069859867.1">
    <property type="nucleotide sequence ID" value="NZ_BDFE01000020.1"/>
</dbReference>
<reference evidence="2" key="1">
    <citation type="submission" date="2016-06" db="EMBL/GenBank/DDBJ databases">
        <title>Draft genome sequence of Desulfoplanes formicivorans strain Pf12B.</title>
        <authorList>
            <person name="Watanabe M."/>
            <person name="Kojima H."/>
            <person name="Fukui M."/>
        </authorList>
    </citation>
    <scope>NUCLEOTIDE SEQUENCE [LARGE SCALE GENOMIC DNA]</scope>
    <source>
        <strain evidence="2">Pf12B</strain>
    </source>
</reference>
<organism evidence="1 2">
    <name type="scientific">Desulfoplanes formicivorans</name>
    <dbReference type="NCBI Taxonomy" id="1592317"/>
    <lineage>
        <taxon>Bacteria</taxon>
        <taxon>Pseudomonadati</taxon>
        <taxon>Thermodesulfobacteriota</taxon>
        <taxon>Desulfovibrionia</taxon>
        <taxon>Desulfovibrionales</taxon>
        <taxon>Desulfoplanaceae</taxon>
        <taxon>Desulfoplanes</taxon>
    </lineage>
</organism>
<name>A0A194AK35_9BACT</name>
<evidence type="ECO:0000313" key="1">
    <source>
        <dbReference type="EMBL" id="GAU09605.1"/>
    </source>
</evidence>
<protein>
    <submittedName>
        <fullName evidence="1">Uncharacterized protein</fullName>
    </submittedName>
</protein>
<dbReference type="STRING" id="1592317.DPF_2334"/>
<gene>
    <name evidence="1" type="ORF">DPF_2334</name>
</gene>